<accession>A0A6M0H245</accession>
<dbReference type="Pfam" id="PF01609">
    <property type="entry name" value="DDE_Tnp_1"/>
    <property type="match status" value="1"/>
</dbReference>
<organism evidence="2 3">
    <name type="scientific">Clostridium senegalense</name>
    <dbReference type="NCBI Taxonomy" id="1465809"/>
    <lineage>
        <taxon>Bacteria</taxon>
        <taxon>Bacillati</taxon>
        <taxon>Bacillota</taxon>
        <taxon>Clostridia</taxon>
        <taxon>Eubacteriales</taxon>
        <taxon>Clostridiaceae</taxon>
        <taxon>Clostridium</taxon>
    </lineage>
</organism>
<proteinExistence type="predicted"/>
<feature type="domain" description="Transposase IS4-like" evidence="1">
    <location>
        <begin position="32"/>
        <end position="121"/>
    </location>
</feature>
<evidence type="ECO:0000313" key="3">
    <source>
        <dbReference type="Proteomes" id="UP000481872"/>
    </source>
</evidence>
<comment type="caution">
    <text evidence="2">The sequence shown here is derived from an EMBL/GenBank/DDBJ whole genome shotgun (WGS) entry which is preliminary data.</text>
</comment>
<dbReference type="RefSeq" id="WP_199869461.1">
    <property type="nucleotide sequence ID" value="NZ_JAAGPU010000006.1"/>
</dbReference>
<protein>
    <submittedName>
        <fullName evidence="2">Transposase</fullName>
    </submittedName>
</protein>
<dbReference type="GO" id="GO:0004803">
    <property type="term" value="F:transposase activity"/>
    <property type="evidence" value="ECO:0007669"/>
    <property type="project" value="InterPro"/>
</dbReference>
<feature type="non-terminal residue" evidence="2">
    <location>
        <position position="1"/>
    </location>
</feature>
<name>A0A6M0H245_9CLOT</name>
<dbReference type="AlphaFoldDB" id="A0A6M0H245"/>
<dbReference type="EMBL" id="JAAGPU010000006">
    <property type="protein sequence ID" value="NEU04298.1"/>
    <property type="molecule type" value="Genomic_DNA"/>
</dbReference>
<sequence length="209" mass="25266">NNQIDLYLYTKSKDNEFFEFRIIGEKLPEELYKEKLRRANQNATNQGRTLSKKEKETLKWTIMLTSVDKEFATVEFLMQTYRIRWQIEILFKCWKSFGHIEKVKLAKEYYLKCLIYGRLIMCLLINCAYSNIKYIYKVFKNRDISIIMFYSTIANNLKDICINFSTRKNDIEDILQILNRVARKSLREKRRRKNSEEMLFDYALPPTLE</sequence>
<dbReference type="InterPro" id="IPR002559">
    <property type="entry name" value="Transposase_11"/>
</dbReference>
<dbReference type="GO" id="GO:0006313">
    <property type="term" value="P:DNA transposition"/>
    <property type="evidence" value="ECO:0007669"/>
    <property type="project" value="InterPro"/>
</dbReference>
<dbReference type="SUPFAM" id="SSF53098">
    <property type="entry name" value="Ribonuclease H-like"/>
    <property type="match status" value="1"/>
</dbReference>
<dbReference type="GO" id="GO:0003677">
    <property type="term" value="F:DNA binding"/>
    <property type="evidence" value="ECO:0007669"/>
    <property type="project" value="InterPro"/>
</dbReference>
<gene>
    <name evidence="2" type="ORF">G3M99_05355</name>
</gene>
<evidence type="ECO:0000259" key="1">
    <source>
        <dbReference type="Pfam" id="PF01609"/>
    </source>
</evidence>
<dbReference type="Gene3D" id="3.90.350.10">
    <property type="entry name" value="Transposase Inhibitor Protein From Tn5, Chain A, domain 1"/>
    <property type="match status" value="1"/>
</dbReference>
<dbReference type="Proteomes" id="UP000481872">
    <property type="component" value="Unassembled WGS sequence"/>
</dbReference>
<dbReference type="InterPro" id="IPR012337">
    <property type="entry name" value="RNaseH-like_sf"/>
</dbReference>
<reference evidence="2 3" key="1">
    <citation type="submission" date="2020-02" db="EMBL/GenBank/DDBJ databases">
        <title>Genome assembly of a novel Clostridium senegalense strain.</title>
        <authorList>
            <person name="Gupta T.B."/>
            <person name="Jauregui R."/>
            <person name="Maclean P."/>
            <person name="Nawarathana A."/>
            <person name="Brightwell G."/>
        </authorList>
    </citation>
    <scope>NUCLEOTIDE SEQUENCE [LARGE SCALE GENOMIC DNA]</scope>
    <source>
        <strain evidence="2 3">AGRFS4</strain>
    </source>
</reference>
<evidence type="ECO:0000313" key="2">
    <source>
        <dbReference type="EMBL" id="NEU04298.1"/>
    </source>
</evidence>
<keyword evidence="3" id="KW-1185">Reference proteome</keyword>